<protein>
    <submittedName>
        <fullName evidence="5">FAD/NAD(P)-binding domain-containing protein</fullName>
    </submittedName>
</protein>
<accession>A0A6G1KLL2</accession>
<organism evidence="5 6">
    <name type="scientific">Pleomassaria siparia CBS 279.74</name>
    <dbReference type="NCBI Taxonomy" id="1314801"/>
    <lineage>
        <taxon>Eukaryota</taxon>
        <taxon>Fungi</taxon>
        <taxon>Dikarya</taxon>
        <taxon>Ascomycota</taxon>
        <taxon>Pezizomycotina</taxon>
        <taxon>Dothideomycetes</taxon>
        <taxon>Pleosporomycetidae</taxon>
        <taxon>Pleosporales</taxon>
        <taxon>Pleomassariaceae</taxon>
        <taxon>Pleomassaria</taxon>
    </lineage>
</organism>
<evidence type="ECO:0000313" key="6">
    <source>
        <dbReference type="Proteomes" id="UP000799428"/>
    </source>
</evidence>
<evidence type="ECO:0000313" key="5">
    <source>
        <dbReference type="EMBL" id="KAF2713435.1"/>
    </source>
</evidence>
<name>A0A6G1KLL2_9PLEO</name>
<dbReference type="InterPro" id="IPR036188">
    <property type="entry name" value="FAD/NAD-bd_sf"/>
</dbReference>
<dbReference type="InterPro" id="IPR051704">
    <property type="entry name" value="FAD_aromatic-hydroxylase"/>
</dbReference>
<evidence type="ECO:0000256" key="3">
    <source>
        <dbReference type="ARBA" id="ARBA00023002"/>
    </source>
</evidence>
<keyword evidence="6" id="KW-1185">Reference proteome</keyword>
<evidence type="ECO:0000256" key="1">
    <source>
        <dbReference type="ARBA" id="ARBA00022630"/>
    </source>
</evidence>
<dbReference type="PANTHER" id="PTHR46865:SF2">
    <property type="entry name" value="MONOOXYGENASE"/>
    <property type="match status" value="1"/>
</dbReference>
<keyword evidence="2" id="KW-0274">FAD</keyword>
<dbReference type="Pfam" id="PF01494">
    <property type="entry name" value="FAD_binding_3"/>
    <property type="match status" value="1"/>
</dbReference>
<dbReference type="EMBL" id="MU005765">
    <property type="protein sequence ID" value="KAF2713435.1"/>
    <property type="molecule type" value="Genomic_DNA"/>
</dbReference>
<dbReference type="GO" id="GO:0071949">
    <property type="term" value="F:FAD binding"/>
    <property type="evidence" value="ECO:0007669"/>
    <property type="project" value="InterPro"/>
</dbReference>
<sequence length="434" mass="47914">MSQKPLSILISGAGIAGSSLALALARQPNFNPKPIITLIERSSKPRLTGQAIDIRGPGVKVIRNLGLEEKIKARHTTETGIEFVDTNGAQVARFNASGDSDKQSAMTSEYEILRGDLATILLEELEGTKMDQGTNVNVVYGETIESLQEQVDGGGVTVEFSNGKLEPSNFDVVVSADGMSSKTREMMFEEYQSQECVQPWGWHIAYFTVPRIASDEDLWKWHNAPPGLAVHMRPHRSKKEMGVYLSMVGAKKEPNPEMDRLLSEDVSAQKAMLRERFKDVGWQSARLLDAMDQADDFYMQKVARIVTPTWTKGRFALVGDSAMATMGVGTTLAMMGAYILSGELAKTTSSDSSMHVATALSQYEKTLRQYYEKNSAAPSGFPQLANPQTQWGIGVMHMTLRFAYYTGLERLLRGMGDSSEEVWKLPDYGWKGTA</sequence>
<keyword evidence="1" id="KW-0285">Flavoprotein</keyword>
<evidence type="ECO:0000259" key="4">
    <source>
        <dbReference type="Pfam" id="PF01494"/>
    </source>
</evidence>
<dbReference type="PRINTS" id="PR00420">
    <property type="entry name" value="RNGMNOXGNASE"/>
</dbReference>
<reference evidence="5" key="1">
    <citation type="journal article" date="2020" name="Stud. Mycol.">
        <title>101 Dothideomycetes genomes: a test case for predicting lifestyles and emergence of pathogens.</title>
        <authorList>
            <person name="Haridas S."/>
            <person name="Albert R."/>
            <person name="Binder M."/>
            <person name="Bloem J."/>
            <person name="Labutti K."/>
            <person name="Salamov A."/>
            <person name="Andreopoulos B."/>
            <person name="Baker S."/>
            <person name="Barry K."/>
            <person name="Bills G."/>
            <person name="Bluhm B."/>
            <person name="Cannon C."/>
            <person name="Castanera R."/>
            <person name="Culley D."/>
            <person name="Daum C."/>
            <person name="Ezra D."/>
            <person name="Gonzalez J."/>
            <person name="Henrissat B."/>
            <person name="Kuo A."/>
            <person name="Liang C."/>
            <person name="Lipzen A."/>
            <person name="Lutzoni F."/>
            <person name="Magnuson J."/>
            <person name="Mondo S."/>
            <person name="Nolan M."/>
            <person name="Ohm R."/>
            <person name="Pangilinan J."/>
            <person name="Park H.-J."/>
            <person name="Ramirez L."/>
            <person name="Alfaro M."/>
            <person name="Sun H."/>
            <person name="Tritt A."/>
            <person name="Yoshinaga Y."/>
            <person name="Zwiers L.-H."/>
            <person name="Turgeon B."/>
            <person name="Goodwin S."/>
            <person name="Spatafora J."/>
            <person name="Crous P."/>
            <person name="Grigoriev I."/>
        </authorList>
    </citation>
    <scope>NUCLEOTIDE SEQUENCE</scope>
    <source>
        <strain evidence="5">CBS 279.74</strain>
    </source>
</reference>
<feature type="domain" description="FAD-binding" evidence="4">
    <location>
        <begin position="8"/>
        <end position="349"/>
    </location>
</feature>
<keyword evidence="3" id="KW-0560">Oxidoreductase</keyword>
<dbReference type="InterPro" id="IPR002938">
    <property type="entry name" value="FAD-bd"/>
</dbReference>
<proteinExistence type="predicted"/>
<dbReference type="PANTHER" id="PTHR46865">
    <property type="entry name" value="OXIDOREDUCTASE-RELATED"/>
    <property type="match status" value="1"/>
</dbReference>
<dbReference type="Proteomes" id="UP000799428">
    <property type="component" value="Unassembled WGS sequence"/>
</dbReference>
<dbReference type="AlphaFoldDB" id="A0A6G1KLL2"/>
<gene>
    <name evidence="5" type="ORF">K504DRAFT_530419</name>
</gene>
<dbReference type="Gene3D" id="3.50.50.60">
    <property type="entry name" value="FAD/NAD(P)-binding domain"/>
    <property type="match status" value="1"/>
</dbReference>
<dbReference type="OrthoDB" id="655030at2759"/>
<dbReference type="GO" id="GO:0016491">
    <property type="term" value="F:oxidoreductase activity"/>
    <property type="evidence" value="ECO:0007669"/>
    <property type="project" value="UniProtKB-KW"/>
</dbReference>
<dbReference type="SUPFAM" id="SSF51905">
    <property type="entry name" value="FAD/NAD(P)-binding domain"/>
    <property type="match status" value="1"/>
</dbReference>
<evidence type="ECO:0000256" key="2">
    <source>
        <dbReference type="ARBA" id="ARBA00022827"/>
    </source>
</evidence>